<proteinExistence type="predicted"/>
<organism evidence="2 3">
    <name type="scientific">Araneus ventricosus</name>
    <name type="common">Orbweaver spider</name>
    <name type="synonym">Epeira ventricosa</name>
    <dbReference type="NCBI Taxonomy" id="182803"/>
    <lineage>
        <taxon>Eukaryota</taxon>
        <taxon>Metazoa</taxon>
        <taxon>Ecdysozoa</taxon>
        <taxon>Arthropoda</taxon>
        <taxon>Chelicerata</taxon>
        <taxon>Arachnida</taxon>
        <taxon>Araneae</taxon>
        <taxon>Araneomorphae</taxon>
        <taxon>Entelegynae</taxon>
        <taxon>Araneoidea</taxon>
        <taxon>Araneidae</taxon>
        <taxon>Araneus</taxon>
    </lineage>
</organism>
<dbReference type="EMBL" id="BGPR01031646">
    <property type="protein sequence ID" value="GBO04846.1"/>
    <property type="molecule type" value="Genomic_DNA"/>
</dbReference>
<evidence type="ECO:0000313" key="2">
    <source>
        <dbReference type="EMBL" id="GBO04846.1"/>
    </source>
</evidence>
<reference evidence="2 3" key="1">
    <citation type="journal article" date="2019" name="Sci. Rep.">
        <title>Orb-weaving spider Araneus ventricosus genome elucidates the spidroin gene catalogue.</title>
        <authorList>
            <person name="Kono N."/>
            <person name="Nakamura H."/>
            <person name="Ohtoshi R."/>
            <person name="Moran D.A.P."/>
            <person name="Shinohara A."/>
            <person name="Yoshida Y."/>
            <person name="Fujiwara M."/>
            <person name="Mori M."/>
            <person name="Tomita M."/>
            <person name="Arakawa K."/>
        </authorList>
    </citation>
    <scope>NUCLEOTIDE SEQUENCE [LARGE SCALE GENOMIC DNA]</scope>
</reference>
<comment type="caution">
    <text evidence="2">The sequence shown here is derived from an EMBL/GenBank/DDBJ whole genome shotgun (WGS) entry which is preliminary data.</text>
</comment>
<feature type="compositionally biased region" description="Polar residues" evidence="1">
    <location>
        <begin position="173"/>
        <end position="202"/>
    </location>
</feature>
<sequence>MATTEDFEIRAIASESSKVVSVAKAMKKKNRLSRKNQDKFGKLHPANIEASLVRQKQDFVRKVEVPLMTKWGELSPPRLSSVKGSGGQRKVLVFPTTSVWSPGPQENSGYGYGSDAIFSTSEECSEDQTGGDEDHTSMTGEDTNEYEDDTSGNAEDTGDKIMSVHVLVEDGNKTLSDNPTVSTVGDNQQLPPKGNQDTQTLSALPPLEVPIVTDTDDLGDFHSPTTHQGSGSTTVLVKETQIPMETGPLLGGGEVHGTPSDVLPCTDTGDISPVILKHLQEFERAFPNGWDRLKNLGRLMSVISEEFVQLSTRLDRVEAALALQQVIPVVAPPQSLVPAPPQPMVQEKGLNDSLPMKVDERVTYSVAAAPKVDQQNLAVPAKPLGPSNIQRKPPVVLQPRPSVPTLIVQPTVEGIASSAQLKALLETKIHPLTLGIKIVSCQPAALRGVIVRLWAPEMVTILENAINSHPDLKDVCVARVPRKRQPQILIYDVPVTSGEREEVEAAFIQKLRRSNNFHPGSDMKVICKEPGRGPYQHWVLAVAPSLFSCIKDCTRLYFGLGSFKFKEYLEPVRCYKCLKFGYLRANYSSSVELCSRCTKDHSLCGV</sequence>
<feature type="region of interest" description="Disordered" evidence="1">
    <location>
        <begin position="102"/>
        <end position="158"/>
    </location>
</feature>
<evidence type="ECO:0000313" key="3">
    <source>
        <dbReference type="Proteomes" id="UP000499080"/>
    </source>
</evidence>
<keyword evidence="3" id="KW-1185">Reference proteome</keyword>
<evidence type="ECO:0000256" key="1">
    <source>
        <dbReference type="SAM" id="MobiDB-lite"/>
    </source>
</evidence>
<feature type="region of interest" description="Disordered" evidence="1">
    <location>
        <begin position="172"/>
        <end position="203"/>
    </location>
</feature>
<protein>
    <recommendedName>
        <fullName evidence="4">CCHC-type domain-containing protein</fullName>
    </recommendedName>
</protein>
<dbReference type="Proteomes" id="UP000499080">
    <property type="component" value="Unassembled WGS sequence"/>
</dbReference>
<name>A0A4Y2TZQ6_ARAVE</name>
<dbReference type="AlphaFoldDB" id="A0A4Y2TZQ6"/>
<dbReference type="OrthoDB" id="7765201at2759"/>
<evidence type="ECO:0008006" key="4">
    <source>
        <dbReference type="Google" id="ProtNLM"/>
    </source>
</evidence>
<accession>A0A4Y2TZQ6</accession>
<gene>
    <name evidence="2" type="ORF">AVEN_102222_1</name>
</gene>